<evidence type="ECO:0000313" key="1">
    <source>
        <dbReference type="EMBL" id="CAI9696782.1"/>
    </source>
</evidence>
<proteinExistence type="predicted"/>
<sequence length="285" mass="30745">MGARGPEKRGEKKPNCENPRETERREHWKKRKQKKSFFRTRAGHLGVVGRGTHLGMEELSCEKRPGRPPGGQVQARRHVPGAGAQTKRRKAEEAECRMTGGPPKTAFRVCSSARLPGRAPARAASCTPQSKAAGIPHPTPRVLEFSSSHGCKTVAGPRGEAGVKARGCGAKGCLQEERDCPDCQDCLQGKRKNGAELSKLRTVKCEPPGRRQAGCIRTRRRPPQCSRPRARCASRSTSCAQGTGRVADRRVVAGQVAEAAARLRTLLASVVAQRLMEPAPASGTL</sequence>
<gene>
    <name evidence="1" type="ORF">MRATA1EN3_LOCUS7995</name>
</gene>
<dbReference type="Proteomes" id="UP001162501">
    <property type="component" value="Chromosome 17"/>
</dbReference>
<reference evidence="1" key="1">
    <citation type="submission" date="2023-05" db="EMBL/GenBank/DDBJ databases">
        <authorList>
            <consortium name="ELIXIR-Norway"/>
        </authorList>
    </citation>
    <scope>NUCLEOTIDE SEQUENCE</scope>
</reference>
<name>A0ACB0E7Z3_RANTA</name>
<accession>A0ACB0E7Z3</accession>
<dbReference type="EMBL" id="OX596101">
    <property type="protein sequence ID" value="CAI9696782.1"/>
    <property type="molecule type" value="Genomic_DNA"/>
</dbReference>
<evidence type="ECO:0000313" key="2">
    <source>
        <dbReference type="Proteomes" id="UP001162501"/>
    </source>
</evidence>
<organism evidence="1 2">
    <name type="scientific">Rangifer tarandus platyrhynchus</name>
    <name type="common">Svalbard reindeer</name>
    <dbReference type="NCBI Taxonomy" id="3082113"/>
    <lineage>
        <taxon>Eukaryota</taxon>
        <taxon>Metazoa</taxon>
        <taxon>Chordata</taxon>
        <taxon>Craniata</taxon>
        <taxon>Vertebrata</taxon>
        <taxon>Euteleostomi</taxon>
        <taxon>Mammalia</taxon>
        <taxon>Eutheria</taxon>
        <taxon>Laurasiatheria</taxon>
        <taxon>Artiodactyla</taxon>
        <taxon>Ruminantia</taxon>
        <taxon>Pecora</taxon>
        <taxon>Cervidae</taxon>
        <taxon>Odocoileinae</taxon>
        <taxon>Rangifer</taxon>
    </lineage>
</organism>
<protein>
    <submittedName>
        <fullName evidence="1">Uncharacterized protein</fullName>
    </submittedName>
</protein>